<keyword evidence="1" id="KW-1133">Transmembrane helix</keyword>
<dbReference type="AlphaFoldDB" id="A0AAN5CLF7"/>
<evidence type="ECO:0000313" key="2">
    <source>
        <dbReference type="EMBL" id="GMR46593.1"/>
    </source>
</evidence>
<comment type="caution">
    <text evidence="2">The sequence shown here is derived from an EMBL/GenBank/DDBJ whole genome shotgun (WGS) entry which is preliminary data.</text>
</comment>
<dbReference type="InterPro" id="IPR019428">
    <property type="entry name" value="7TM_GPCR_serpentine_rcpt_Str"/>
</dbReference>
<name>A0AAN5CLF7_9BILA</name>
<dbReference type="Pfam" id="PF10326">
    <property type="entry name" value="7TM_GPCR_Str"/>
    <property type="match status" value="1"/>
</dbReference>
<keyword evidence="3" id="KW-1185">Reference proteome</keyword>
<feature type="transmembrane region" description="Helical" evidence="1">
    <location>
        <begin position="105"/>
        <end position="133"/>
    </location>
</feature>
<feature type="transmembrane region" description="Helical" evidence="1">
    <location>
        <begin position="41"/>
        <end position="62"/>
    </location>
</feature>
<dbReference type="EMBL" id="BTRK01000004">
    <property type="protein sequence ID" value="GMR46593.1"/>
    <property type="molecule type" value="Genomic_DNA"/>
</dbReference>
<feature type="transmembrane region" description="Helical" evidence="1">
    <location>
        <begin position="185"/>
        <end position="210"/>
    </location>
</feature>
<keyword evidence="1" id="KW-0472">Membrane</keyword>
<feature type="non-terminal residue" evidence="2">
    <location>
        <position position="1"/>
    </location>
</feature>
<keyword evidence="1" id="KW-0812">Transmembrane</keyword>
<proteinExistence type="predicted"/>
<feature type="non-terminal residue" evidence="2">
    <location>
        <position position="215"/>
    </location>
</feature>
<feature type="transmembrane region" description="Helical" evidence="1">
    <location>
        <begin position="153"/>
        <end position="173"/>
    </location>
</feature>
<dbReference type="SUPFAM" id="SSF81321">
    <property type="entry name" value="Family A G protein-coupled receptor-like"/>
    <property type="match status" value="1"/>
</dbReference>
<reference evidence="3" key="1">
    <citation type="submission" date="2022-10" db="EMBL/GenBank/DDBJ databases">
        <title>Genome assembly of Pristionchus species.</title>
        <authorList>
            <person name="Yoshida K."/>
            <person name="Sommer R.J."/>
        </authorList>
    </citation>
    <scope>NUCLEOTIDE SEQUENCE [LARGE SCALE GENOMIC DNA]</scope>
    <source>
        <strain evidence="3">RS5460</strain>
    </source>
</reference>
<dbReference type="InterPro" id="IPR019423">
    <property type="entry name" value="7TM_GPCR_serpentine_rcpt_Srj"/>
</dbReference>
<dbReference type="PANTHER" id="PTHR45907">
    <property type="entry name" value="SERPENTINE RECEPTOR, CLASS J"/>
    <property type="match status" value="1"/>
</dbReference>
<evidence type="ECO:0008006" key="4">
    <source>
        <dbReference type="Google" id="ProtNLM"/>
    </source>
</evidence>
<gene>
    <name evidence="2" type="ORF">PMAYCL1PPCAC_16788</name>
</gene>
<protein>
    <recommendedName>
        <fullName evidence="4">G protein-coupled receptor</fullName>
    </recommendedName>
</protein>
<accession>A0AAN5CLF7</accession>
<evidence type="ECO:0000313" key="3">
    <source>
        <dbReference type="Proteomes" id="UP001328107"/>
    </source>
</evidence>
<sequence>IASFYCACFTVPFALMVIHFVYRFWSIRYPQLIPLFSNKKFIAAVSCYPIVALITWHLLAFYGTTGEGDDAGKIILQAESRNRHGKEMREGWLVMNHWENGQLNVRVFLCLASVDVVMVVSFSIASTLAGLTYHYIKRADTISLQSNNMQFKLFIAVCAQTFVPLIFVYIPYFCAINFPFFRLPIFVIDDACMILTSCFPAWDAVIMIVLMKDYR</sequence>
<organism evidence="2 3">
    <name type="scientific">Pristionchus mayeri</name>
    <dbReference type="NCBI Taxonomy" id="1317129"/>
    <lineage>
        <taxon>Eukaryota</taxon>
        <taxon>Metazoa</taxon>
        <taxon>Ecdysozoa</taxon>
        <taxon>Nematoda</taxon>
        <taxon>Chromadorea</taxon>
        <taxon>Rhabditida</taxon>
        <taxon>Rhabditina</taxon>
        <taxon>Diplogasteromorpha</taxon>
        <taxon>Diplogasteroidea</taxon>
        <taxon>Neodiplogasteridae</taxon>
        <taxon>Pristionchus</taxon>
    </lineage>
</organism>
<evidence type="ECO:0000256" key="1">
    <source>
        <dbReference type="SAM" id="Phobius"/>
    </source>
</evidence>
<dbReference type="Proteomes" id="UP001328107">
    <property type="component" value="Unassembled WGS sequence"/>
</dbReference>
<dbReference type="PANTHER" id="PTHR45907:SF16">
    <property type="entry name" value="SERPENTINE RECEPTOR, CLASS J"/>
    <property type="match status" value="1"/>
</dbReference>